<comment type="caution">
    <text evidence="3">The sequence shown here is derived from an EMBL/GenBank/DDBJ whole genome shotgun (WGS) entry which is preliminary data.</text>
</comment>
<dbReference type="InterPro" id="IPR015943">
    <property type="entry name" value="WD40/YVTN_repeat-like_dom_sf"/>
</dbReference>
<gene>
    <name evidence="3" type="ORF">OJ253_3539</name>
</gene>
<dbReference type="AlphaFoldDB" id="A0A9D5DEB9"/>
<evidence type="ECO:0000256" key="2">
    <source>
        <dbReference type="ARBA" id="ARBA00022737"/>
    </source>
</evidence>
<dbReference type="Gene3D" id="2.130.10.10">
    <property type="entry name" value="YVTN repeat-like/Quinoprotein amine dehydrogenase"/>
    <property type="match status" value="1"/>
</dbReference>
<dbReference type="InterPro" id="IPR036322">
    <property type="entry name" value="WD40_repeat_dom_sf"/>
</dbReference>
<evidence type="ECO:0000313" key="3">
    <source>
        <dbReference type="EMBL" id="KAJ1604679.1"/>
    </source>
</evidence>
<name>A0A9D5DEB9_9CRYT</name>
<reference evidence="3" key="1">
    <citation type="submission" date="2022-10" db="EMBL/GenBank/DDBJ databases">
        <title>Adaptive evolution leads to modifications in subtelomeric GC content in a zoonotic Cryptosporidium species.</title>
        <authorList>
            <person name="Li J."/>
            <person name="Feng Y."/>
            <person name="Xiao L."/>
        </authorList>
    </citation>
    <scope>NUCLEOTIDE SEQUENCE</scope>
    <source>
        <strain evidence="3">33844</strain>
    </source>
</reference>
<dbReference type="Proteomes" id="UP001067231">
    <property type="component" value="Unassembled WGS sequence"/>
</dbReference>
<sequence length="386" mass="43232">MDGYEFDQRFVAVEKAFSRTPYIGYNLEPLIHSDPDDRKTYVALSNLSGRNYHVEVLIYDSDSNDFEIGYLYDHIFSPVGGVHWMPRGGVGIEESILGTASDSIRLFKEGSLVGDLRLNDVELDSMRLVSVYNSYHTKITSFSFSEFAEGDIISSTLDGRCILWDVGESEQVKLSREAVLGSLLDRYGSRPVLSIPQMENFAIMDICFGYSRDNIIIGVNNGLAVSMDLRSPFKQSSSLLTDCILGWDTHPEQRFPHIKLCCVKGTSYFCRGILSLGIVEVFDIRKTCGPLFKLNTSKSSLGQEPCLLSVESKNPGEVLVAYSDGSLQTFYIGKDNSNRLLNYEANQYTYSFSSLNISKQTNSFLGISSVHMQNNTGIKITKYYID</sequence>
<dbReference type="SUPFAM" id="SSF50978">
    <property type="entry name" value="WD40 repeat-like"/>
    <property type="match status" value="1"/>
</dbReference>
<keyword evidence="2" id="KW-0677">Repeat</keyword>
<accession>A0A9D5DEB9</accession>
<dbReference type="PANTHER" id="PTHR19919">
    <property type="entry name" value="WD REPEAT CONTAINING PROTEIN"/>
    <property type="match status" value="1"/>
</dbReference>
<dbReference type="InterPro" id="IPR045159">
    <property type="entry name" value="DCAF7-like"/>
</dbReference>
<proteinExistence type="predicted"/>
<keyword evidence="1" id="KW-0853">WD repeat</keyword>
<dbReference type="OrthoDB" id="6252103at2759"/>
<dbReference type="EMBL" id="JAPCXC010000123">
    <property type="protein sequence ID" value="KAJ1604679.1"/>
    <property type="molecule type" value="Genomic_DNA"/>
</dbReference>
<organism evidence="3">
    <name type="scientific">Cryptosporidium canis</name>
    <dbReference type="NCBI Taxonomy" id="195482"/>
    <lineage>
        <taxon>Eukaryota</taxon>
        <taxon>Sar</taxon>
        <taxon>Alveolata</taxon>
        <taxon>Apicomplexa</taxon>
        <taxon>Conoidasida</taxon>
        <taxon>Coccidia</taxon>
        <taxon>Eucoccidiorida</taxon>
        <taxon>Eimeriorina</taxon>
        <taxon>Cryptosporidiidae</taxon>
        <taxon>Cryptosporidium</taxon>
    </lineage>
</organism>
<evidence type="ECO:0000256" key="1">
    <source>
        <dbReference type="ARBA" id="ARBA00022574"/>
    </source>
</evidence>
<protein>
    <submittedName>
        <fullName evidence="3">WD repeat-containing protein</fullName>
    </submittedName>
</protein>